<evidence type="ECO:0000259" key="5">
    <source>
        <dbReference type="Pfam" id="PF22780"/>
    </source>
</evidence>
<reference evidence="6 7" key="1">
    <citation type="submission" date="2020-01" db="EMBL/GenBank/DDBJ databases">
        <title>Genomes of bacteria type strains.</title>
        <authorList>
            <person name="Chen J."/>
            <person name="Zhu S."/>
            <person name="Yang J."/>
        </authorList>
    </citation>
    <scope>NUCLEOTIDE SEQUENCE [LARGE SCALE GENOMIC DNA]</scope>
    <source>
        <strain evidence="6 7">LMG 24078</strain>
    </source>
</reference>
<dbReference type="Gene3D" id="2.40.30.10">
    <property type="entry name" value="Translation factors"/>
    <property type="match status" value="1"/>
</dbReference>
<keyword evidence="2" id="KW-0285">Flavoprotein</keyword>
<gene>
    <name evidence="6" type="ORF">GTQ48_10000</name>
</gene>
<evidence type="ECO:0000313" key="7">
    <source>
        <dbReference type="Proteomes" id="UP000471381"/>
    </source>
</evidence>
<dbReference type="Pfam" id="PF03486">
    <property type="entry name" value="HI0933_like"/>
    <property type="match status" value="1"/>
</dbReference>
<dbReference type="PRINTS" id="PR00411">
    <property type="entry name" value="PNDRDTASEI"/>
</dbReference>
<dbReference type="InterPro" id="IPR036188">
    <property type="entry name" value="FAD/NAD-bd_sf"/>
</dbReference>
<dbReference type="Gene3D" id="3.50.50.60">
    <property type="entry name" value="FAD/NAD(P)-binding domain"/>
    <property type="match status" value="1"/>
</dbReference>
<dbReference type="NCBIfam" id="TIGR00275">
    <property type="entry name" value="aminoacetone oxidase family FAD-binding enzyme"/>
    <property type="match status" value="1"/>
</dbReference>
<accession>A0A6N9TJY2</accession>
<sequence>MIKRDVIVLGAGAAGLFCAAQAGARGRSVEVLDHAKKVGRKILMSGGGRCNFTNMYAGPENFLSQNPHFCKSALSRYTQWDFISLVAEHGIAYHEKTLGQLFCDDSAKDIVNLLLKECEKAKVAVTTRCEILSVEKRESKYILSTSNGDYECESLVVATGGLSMPKLGATPFGYKIAEQFGLNVLPTRAALVPFTLHDKDKETLADLSGVAVDVYASCNDTTFKEAMLFTHRGLSGPSMLQISSYWEAGDTLSINTTPDNDPHEVLNSARAQTPDALLATCLNKIFPKRVSQSFIELNEWRNVPVKQLSHGECESIANTLENWHIKPNGTEGYRTAEVTIGGVNTNELSSKTMMANNVEGLYFIGEVVDVTGWLGGYNFQWAWSSGWAAGQVV</sequence>
<comment type="cofactor">
    <cofactor evidence="1">
        <name>FAD</name>
        <dbReference type="ChEBI" id="CHEBI:57692"/>
    </cofactor>
</comment>
<dbReference type="PANTHER" id="PTHR42887">
    <property type="entry name" value="OS12G0638800 PROTEIN"/>
    <property type="match status" value="1"/>
</dbReference>
<evidence type="ECO:0000256" key="2">
    <source>
        <dbReference type="ARBA" id="ARBA00022630"/>
    </source>
</evidence>
<evidence type="ECO:0000256" key="1">
    <source>
        <dbReference type="ARBA" id="ARBA00001974"/>
    </source>
</evidence>
<name>A0A6N9TJY2_9ALTE</name>
<dbReference type="Proteomes" id="UP000471381">
    <property type="component" value="Unassembled WGS sequence"/>
</dbReference>
<dbReference type="AlphaFoldDB" id="A0A6N9TJY2"/>
<evidence type="ECO:0000313" key="6">
    <source>
        <dbReference type="EMBL" id="NDW15849.1"/>
    </source>
</evidence>
<keyword evidence="7" id="KW-1185">Reference proteome</keyword>
<dbReference type="InterPro" id="IPR023166">
    <property type="entry name" value="BaiN-like_dom_sf"/>
</dbReference>
<dbReference type="RefSeq" id="WP_163106558.1">
    <property type="nucleotide sequence ID" value="NZ_JAAAWO010000006.1"/>
</dbReference>
<feature type="domain" description="RsdA/BaiN/AoA(So)-like insert" evidence="5">
    <location>
        <begin position="188"/>
        <end position="338"/>
    </location>
</feature>
<dbReference type="Gene3D" id="1.10.8.260">
    <property type="entry name" value="HI0933 insert domain-like"/>
    <property type="match status" value="1"/>
</dbReference>
<dbReference type="SUPFAM" id="SSF51905">
    <property type="entry name" value="FAD/NAD(P)-binding domain"/>
    <property type="match status" value="1"/>
</dbReference>
<dbReference type="PRINTS" id="PR00368">
    <property type="entry name" value="FADPNR"/>
</dbReference>
<protein>
    <submittedName>
        <fullName evidence="6">Aminoacetone oxidase family FAD-binding enzyme</fullName>
    </submittedName>
</protein>
<evidence type="ECO:0000256" key="3">
    <source>
        <dbReference type="ARBA" id="ARBA00022827"/>
    </source>
</evidence>
<dbReference type="PANTHER" id="PTHR42887:SF2">
    <property type="entry name" value="OS12G0638800 PROTEIN"/>
    <property type="match status" value="1"/>
</dbReference>
<evidence type="ECO:0000259" key="4">
    <source>
        <dbReference type="Pfam" id="PF03486"/>
    </source>
</evidence>
<comment type="caution">
    <text evidence="6">The sequence shown here is derived from an EMBL/GenBank/DDBJ whole genome shotgun (WGS) entry which is preliminary data.</text>
</comment>
<dbReference type="SUPFAM" id="SSF160996">
    <property type="entry name" value="HI0933 insert domain-like"/>
    <property type="match status" value="1"/>
</dbReference>
<dbReference type="EMBL" id="JAAAWO010000006">
    <property type="protein sequence ID" value="NDW15849.1"/>
    <property type="molecule type" value="Genomic_DNA"/>
</dbReference>
<dbReference type="Pfam" id="PF22780">
    <property type="entry name" value="HI0933_like_1st"/>
    <property type="match status" value="1"/>
</dbReference>
<proteinExistence type="predicted"/>
<dbReference type="InterPro" id="IPR004792">
    <property type="entry name" value="BaiN-like"/>
</dbReference>
<keyword evidence="3" id="KW-0274">FAD</keyword>
<dbReference type="InterPro" id="IPR057661">
    <property type="entry name" value="RsdA/BaiN/AoA(So)_Rossmann"/>
</dbReference>
<organism evidence="6 7">
    <name type="scientific">Alteromonas genovensis</name>
    <dbReference type="NCBI Taxonomy" id="471225"/>
    <lineage>
        <taxon>Bacteria</taxon>
        <taxon>Pseudomonadati</taxon>
        <taxon>Pseudomonadota</taxon>
        <taxon>Gammaproteobacteria</taxon>
        <taxon>Alteromonadales</taxon>
        <taxon>Alteromonadaceae</taxon>
        <taxon>Alteromonas/Salinimonas group</taxon>
        <taxon>Alteromonas</taxon>
    </lineage>
</organism>
<feature type="domain" description="RsdA/BaiN/AoA(So)-like Rossmann fold-like" evidence="4">
    <location>
        <begin position="5"/>
        <end position="391"/>
    </location>
</feature>
<dbReference type="InterPro" id="IPR055178">
    <property type="entry name" value="RsdA/BaiN/AoA(So)-like_dom"/>
</dbReference>